<proteinExistence type="predicted"/>
<name>A0A163R8M1_9CELL</name>
<dbReference type="Proteomes" id="UP000076447">
    <property type="component" value="Unassembled WGS sequence"/>
</dbReference>
<protein>
    <submittedName>
        <fullName evidence="2">Uncharacterized protein</fullName>
    </submittedName>
</protein>
<organism evidence="2 3">
    <name type="scientific">Oerskovia enterophila</name>
    <dbReference type="NCBI Taxonomy" id="43678"/>
    <lineage>
        <taxon>Bacteria</taxon>
        <taxon>Bacillati</taxon>
        <taxon>Actinomycetota</taxon>
        <taxon>Actinomycetes</taxon>
        <taxon>Micrococcales</taxon>
        <taxon>Cellulomonadaceae</taxon>
        <taxon>Oerskovia</taxon>
    </lineage>
</organism>
<keyword evidence="1" id="KW-0472">Membrane</keyword>
<comment type="caution">
    <text evidence="2">The sequence shown here is derived from an EMBL/GenBank/DDBJ whole genome shotgun (WGS) entry which is preliminary data.</text>
</comment>
<dbReference type="EMBL" id="LRIE01000075">
    <property type="protein sequence ID" value="KZM34953.1"/>
    <property type="molecule type" value="Genomic_DNA"/>
</dbReference>
<feature type="transmembrane region" description="Helical" evidence="1">
    <location>
        <begin position="57"/>
        <end position="80"/>
    </location>
</feature>
<reference evidence="2 3" key="1">
    <citation type="submission" date="2016-01" db="EMBL/GenBank/DDBJ databases">
        <title>Genome sequence of Oerskovia enterophila VJag, an agar and cellulose degrading bacterium.</title>
        <authorList>
            <person name="Poehlein A."/>
            <person name="Jag V."/>
            <person name="Bengelsdorf F."/>
            <person name="Duerre P."/>
            <person name="Daniel R."/>
        </authorList>
    </citation>
    <scope>NUCLEOTIDE SEQUENCE [LARGE SCALE GENOMIC DNA]</scope>
    <source>
        <strain evidence="2 3">VJag</strain>
    </source>
</reference>
<dbReference type="PATRIC" id="fig|43678.3.peg.2429"/>
<gene>
    <name evidence="2" type="ORF">OJAG_23230</name>
</gene>
<dbReference type="AlphaFoldDB" id="A0A163R8M1"/>
<dbReference type="OrthoDB" id="10014793at2"/>
<feature type="transmembrane region" description="Helical" evidence="1">
    <location>
        <begin position="12"/>
        <end position="37"/>
    </location>
</feature>
<evidence type="ECO:0000313" key="2">
    <source>
        <dbReference type="EMBL" id="KZM34953.1"/>
    </source>
</evidence>
<keyword evidence="1" id="KW-1133">Transmembrane helix</keyword>
<evidence type="ECO:0000313" key="3">
    <source>
        <dbReference type="Proteomes" id="UP000076447"/>
    </source>
</evidence>
<sequence>MSRVVAVPTLARSAALIVGGVSALALAQLFVVVALALDGAATYGASSYGRSPDASGVAALLVLGGLVALSGLATFLVGLYRAVANVDRYLAFRVAVMSRRVERAGTGGGLVPAEVGRGAQPFSPLR</sequence>
<evidence type="ECO:0000256" key="1">
    <source>
        <dbReference type="SAM" id="Phobius"/>
    </source>
</evidence>
<dbReference type="RefSeq" id="WP_157516390.1">
    <property type="nucleotide sequence ID" value="NZ_LRIE01000075.1"/>
</dbReference>
<keyword evidence="1" id="KW-0812">Transmembrane</keyword>
<accession>A0A163R8M1</accession>